<evidence type="ECO:0000259" key="3">
    <source>
        <dbReference type="PROSITE" id="PS50158"/>
    </source>
</evidence>
<evidence type="ECO:0000256" key="1">
    <source>
        <dbReference type="PROSITE-ProRule" id="PRU00047"/>
    </source>
</evidence>
<evidence type="ECO:0000313" key="4">
    <source>
        <dbReference type="EMBL" id="PFX15795.1"/>
    </source>
</evidence>
<dbReference type="Proteomes" id="UP000225706">
    <property type="component" value="Unassembled WGS sequence"/>
</dbReference>
<feature type="compositionally biased region" description="Basic residues" evidence="2">
    <location>
        <begin position="270"/>
        <end position="290"/>
    </location>
</feature>
<dbReference type="EMBL" id="LSMT01000609">
    <property type="protein sequence ID" value="PFX15795.1"/>
    <property type="molecule type" value="Genomic_DNA"/>
</dbReference>
<dbReference type="InterPro" id="IPR001878">
    <property type="entry name" value="Znf_CCHC"/>
</dbReference>
<reference evidence="5" key="1">
    <citation type="journal article" date="2017" name="bioRxiv">
        <title>Comparative analysis of the genomes of Stylophora pistillata and Acropora digitifera provides evidence for extensive differences between species of corals.</title>
        <authorList>
            <person name="Voolstra C.R."/>
            <person name="Li Y."/>
            <person name="Liew Y.J."/>
            <person name="Baumgarten S."/>
            <person name="Zoccola D."/>
            <person name="Flot J.-F."/>
            <person name="Tambutte S."/>
            <person name="Allemand D."/>
            <person name="Aranda M."/>
        </authorList>
    </citation>
    <scope>NUCLEOTIDE SEQUENCE [LARGE SCALE GENOMIC DNA]</scope>
</reference>
<keyword evidence="1" id="KW-0863">Zinc-finger</keyword>
<dbReference type="AlphaFoldDB" id="A0A2B4RHQ4"/>
<dbReference type="GO" id="GO:0008270">
    <property type="term" value="F:zinc ion binding"/>
    <property type="evidence" value="ECO:0007669"/>
    <property type="project" value="UniProtKB-KW"/>
</dbReference>
<sequence>MLGRFGRNNEPSNVGSSGPPRPPGPPGRDALSAARIAHHTSLIPQIYELHIFIASHLSLGINYLHVQPSPPQGQFTNVSIMGLRAYIEDASIIKELEKFGEIKSEVIRLKYKKGHDLVGVENGNRLVRMILTKPSVPYSLKIEGEWCRVIHNNQKPICSLCHEDGHRRNECPTVVCFTCNETGHVRANCPNRPTDNTTPTETEEEERQMHTEQLLRQAAETPRDLRDRHNQPDLVYAEELDEEFLDAENDPEDPTDDPDIEQDQATSHHNNQKKKRSPQTRHQTRAKYLF</sequence>
<gene>
    <name evidence="4" type="ORF">AWC38_SpisGene19964</name>
</gene>
<dbReference type="GO" id="GO:0003676">
    <property type="term" value="F:nucleic acid binding"/>
    <property type="evidence" value="ECO:0007669"/>
    <property type="project" value="InterPro"/>
</dbReference>
<keyword evidence="5" id="KW-1185">Reference proteome</keyword>
<feature type="region of interest" description="Disordered" evidence="2">
    <location>
        <begin position="241"/>
        <end position="290"/>
    </location>
</feature>
<dbReference type="OrthoDB" id="6128564at2759"/>
<keyword evidence="1" id="KW-0479">Metal-binding</keyword>
<evidence type="ECO:0000256" key="2">
    <source>
        <dbReference type="SAM" id="MobiDB-lite"/>
    </source>
</evidence>
<feature type="compositionally biased region" description="Acidic residues" evidence="2">
    <location>
        <begin position="241"/>
        <end position="262"/>
    </location>
</feature>
<keyword evidence="1" id="KW-0862">Zinc</keyword>
<evidence type="ECO:0000313" key="5">
    <source>
        <dbReference type="Proteomes" id="UP000225706"/>
    </source>
</evidence>
<organism evidence="4 5">
    <name type="scientific">Stylophora pistillata</name>
    <name type="common">Smooth cauliflower coral</name>
    <dbReference type="NCBI Taxonomy" id="50429"/>
    <lineage>
        <taxon>Eukaryota</taxon>
        <taxon>Metazoa</taxon>
        <taxon>Cnidaria</taxon>
        <taxon>Anthozoa</taxon>
        <taxon>Hexacorallia</taxon>
        <taxon>Scleractinia</taxon>
        <taxon>Astrocoeniina</taxon>
        <taxon>Pocilloporidae</taxon>
        <taxon>Stylophora</taxon>
    </lineage>
</organism>
<feature type="region of interest" description="Disordered" evidence="2">
    <location>
        <begin position="187"/>
        <end position="229"/>
    </location>
</feature>
<dbReference type="InterPro" id="IPR036875">
    <property type="entry name" value="Znf_CCHC_sf"/>
</dbReference>
<accession>A0A2B4RHQ4</accession>
<dbReference type="SUPFAM" id="SSF57756">
    <property type="entry name" value="Retrovirus zinc finger-like domains"/>
    <property type="match status" value="1"/>
</dbReference>
<feature type="region of interest" description="Disordered" evidence="2">
    <location>
        <begin position="1"/>
        <end position="29"/>
    </location>
</feature>
<dbReference type="PROSITE" id="PS50158">
    <property type="entry name" value="ZF_CCHC"/>
    <property type="match status" value="1"/>
</dbReference>
<dbReference type="Pfam" id="PF00098">
    <property type="entry name" value="zf-CCHC"/>
    <property type="match status" value="1"/>
</dbReference>
<dbReference type="Gene3D" id="4.10.60.10">
    <property type="entry name" value="Zinc finger, CCHC-type"/>
    <property type="match status" value="1"/>
</dbReference>
<comment type="caution">
    <text evidence="4">The sequence shown here is derived from an EMBL/GenBank/DDBJ whole genome shotgun (WGS) entry which is preliminary data.</text>
</comment>
<feature type="domain" description="CCHC-type" evidence="3">
    <location>
        <begin position="176"/>
        <end position="191"/>
    </location>
</feature>
<dbReference type="SMART" id="SM00343">
    <property type="entry name" value="ZnF_C2HC"/>
    <property type="match status" value="2"/>
</dbReference>
<dbReference type="STRING" id="50429.A0A2B4RHQ4"/>
<proteinExistence type="predicted"/>
<name>A0A2B4RHQ4_STYPI</name>
<protein>
    <recommendedName>
        <fullName evidence="3">CCHC-type domain-containing protein</fullName>
    </recommendedName>
</protein>